<gene>
    <name evidence="1" type="ORF">ABE28_003130</name>
</gene>
<dbReference type="RefSeq" id="WP_064463977.1">
    <property type="nucleotide sequence ID" value="NZ_CP017080.1"/>
</dbReference>
<dbReference type="KEGG" id="bmur:ABE28_003130"/>
<name>A0A1B3XJJ3_9BACI</name>
<dbReference type="STRING" id="264697.ABE28_003130"/>
<accession>A0A1B3XJJ3</accession>
<evidence type="ECO:0000313" key="1">
    <source>
        <dbReference type="EMBL" id="AOH53332.1"/>
    </source>
</evidence>
<evidence type="ECO:0000313" key="2">
    <source>
        <dbReference type="Proteomes" id="UP000077926"/>
    </source>
</evidence>
<reference evidence="1 2" key="1">
    <citation type="submission" date="2016-08" db="EMBL/GenBank/DDBJ databases">
        <title>Complete genome sequence of Bacillus muralis G25-68, a strain with toxicity to nematodes.</title>
        <authorList>
            <person name="Zheng Z."/>
        </authorList>
    </citation>
    <scope>NUCLEOTIDE SEQUENCE [LARGE SCALE GENOMIC DNA]</scope>
    <source>
        <strain evidence="1 2">G25-68</strain>
    </source>
</reference>
<keyword evidence="2" id="KW-1185">Reference proteome</keyword>
<dbReference type="InterPro" id="IPR012337">
    <property type="entry name" value="RNaseH-like_sf"/>
</dbReference>
<organism evidence="1 2">
    <name type="scientific">Peribacillus muralis</name>
    <dbReference type="NCBI Taxonomy" id="264697"/>
    <lineage>
        <taxon>Bacteria</taxon>
        <taxon>Bacillati</taxon>
        <taxon>Bacillota</taxon>
        <taxon>Bacilli</taxon>
        <taxon>Bacillales</taxon>
        <taxon>Bacillaceae</taxon>
        <taxon>Peribacillus</taxon>
    </lineage>
</organism>
<dbReference type="InterPro" id="IPR036397">
    <property type="entry name" value="RNaseH_sf"/>
</dbReference>
<proteinExistence type="predicted"/>
<dbReference type="EMBL" id="CP017080">
    <property type="protein sequence ID" value="AOH53332.1"/>
    <property type="molecule type" value="Genomic_DNA"/>
</dbReference>
<dbReference type="GO" id="GO:0003676">
    <property type="term" value="F:nucleic acid binding"/>
    <property type="evidence" value="ECO:0007669"/>
    <property type="project" value="InterPro"/>
</dbReference>
<dbReference type="OrthoDB" id="2850721at2"/>
<dbReference type="Proteomes" id="UP000077926">
    <property type="component" value="Chromosome"/>
</dbReference>
<dbReference type="Gene3D" id="3.30.420.10">
    <property type="entry name" value="Ribonuclease H-like superfamily/Ribonuclease H"/>
    <property type="match status" value="1"/>
</dbReference>
<dbReference type="SUPFAM" id="SSF53098">
    <property type="entry name" value="Ribonuclease H-like"/>
    <property type="match status" value="1"/>
</dbReference>
<dbReference type="AlphaFoldDB" id="A0A1B3XJJ3"/>
<protein>
    <submittedName>
        <fullName evidence="1">Uncharacterized protein</fullName>
    </submittedName>
</protein>
<sequence>MRFVGIDPSTKTGFVAMDQGGIVLRGKELKGLGSQDPKRMSTLIDEVMDHIRKDDFICIEGFPYDTQRAMFAGGLHWGIRNALYKRGFTYYEAAPNSVKKYVNVTGWVGEVGHKKRHTGPEKKKVVMKAAEEHFGFSHSSDNVVDAYILAEIAKDLWTVKSGFNAGYLSSYQAEVIDSILNPVEKPKKKRKVAKV</sequence>